<organism evidence="2 3">
    <name type="scientific">Adiantum capillus-veneris</name>
    <name type="common">Maidenhair fern</name>
    <dbReference type="NCBI Taxonomy" id="13818"/>
    <lineage>
        <taxon>Eukaryota</taxon>
        <taxon>Viridiplantae</taxon>
        <taxon>Streptophyta</taxon>
        <taxon>Embryophyta</taxon>
        <taxon>Tracheophyta</taxon>
        <taxon>Polypodiopsida</taxon>
        <taxon>Polypodiidae</taxon>
        <taxon>Polypodiales</taxon>
        <taxon>Pteridineae</taxon>
        <taxon>Pteridaceae</taxon>
        <taxon>Vittarioideae</taxon>
        <taxon>Adiantum</taxon>
    </lineage>
</organism>
<gene>
    <name evidence="2" type="ORF">GOP47_0010527</name>
</gene>
<sequence>MDVASACWVGAADACRRGGKELGSIVLSLPSILFYQQRSSQNSPILTHRYVVGLFAFLISVDLVEIVGILCYQLFTISYFPWHLYPLMLNRAAELLSLLCAQGQILTAFSIAQVCLSLVSLTIFSKKQPCGRTNCIGPLIMYGILLSYEIFVTVVVMKLSKMPITDHEGQPTSNWPPHATSTNGRNSLLIGISRREYGSRVHDVPEDVISNPSRSTLQKMIDTNEQDMDSMVILAVEQPDGQKIAIAKICKEIKFASNLRSSPSHENGSSIVQDLIGHNLGNTSNQETSLEIIEQHEKMEPSLNLSEQSYPS</sequence>
<keyword evidence="1" id="KW-1133">Transmembrane helix</keyword>
<feature type="transmembrane region" description="Helical" evidence="1">
    <location>
        <begin position="50"/>
        <end position="75"/>
    </location>
</feature>
<dbReference type="EMBL" id="JABFUD020000010">
    <property type="protein sequence ID" value="KAI5074566.1"/>
    <property type="molecule type" value="Genomic_DNA"/>
</dbReference>
<accession>A0A9D4UVA5</accession>
<keyword evidence="1" id="KW-0812">Transmembrane</keyword>
<dbReference type="Proteomes" id="UP000886520">
    <property type="component" value="Chromosome 10"/>
</dbReference>
<protein>
    <submittedName>
        <fullName evidence="2">Uncharacterized protein</fullName>
    </submittedName>
</protein>
<dbReference type="AlphaFoldDB" id="A0A9D4UVA5"/>
<dbReference type="OrthoDB" id="1924022at2759"/>
<name>A0A9D4UVA5_ADICA</name>
<evidence type="ECO:0000313" key="2">
    <source>
        <dbReference type="EMBL" id="KAI5074566.1"/>
    </source>
</evidence>
<evidence type="ECO:0000256" key="1">
    <source>
        <dbReference type="SAM" id="Phobius"/>
    </source>
</evidence>
<feature type="transmembrane region" description="Helical" evidence="1">
    <location>
        <begin position="136"/>
        <end position="157"/>
    </location>
</feature>
<evidence type="ECO:0000313" key="3">
    <source>
        <dbReference type="Proteomes" id="UP000886520"/>
    </source>
</evidence>
<proteinExistence type="predicted"/>
<keyword evidence="1" id="KW-0472">Membrane</keyword>
<feature type="transmembrane region" description="Helical" evidence="1">
    <location>
        <begin position="95"/>
        <end position="124"/>
    </location>
</feature>
<comment type="caution">
    <text evidence="2">The sequence shown here is derived from an EMBL/GenBank/DDBJ whole genome shotgun (WGS) entry which is preliminary data.</text>
</comment>
<keyword evidence="3" id="KW-1185">Reference proteome</keyword>
<reference evidence="2" key="1">
    <citation type="submission" date="2021-01" db="EMBL/GenBank/DDBJ databases">
        <title>Adiantum capillus-veneris genome.</title>
        <authorList>
            <person name="Fang Y."/>
            <person name="Liao Q."/>
        </authorList>
    </citation>
    <scope>NUCLEOTIDE SEQUENCE</scope>
    <source>
        <strain evidence="2">H3</strain>
        <tissue evidence="2">Leaf</tissue>
    </source>
</reference>